<keyword evidence="3" id="KW-0479">Metal-binding</keyword>
<dbReference type="InterPro" id="IPR013087">
    <property type="entry name" value="Znf_C2H2_type"/>
</dbReference>
<dbReference type="PANTHER" id="PTHR14196:SF11">
    <property type="entry name" value="PROTEIN SISTER OF ODD AND BOWEL"/>
    <property type="match status" value="1"/>
</dbReference>
<dbReference type="SUPFAM" id="SSF57667">
    <property type="entry name" value="beta-beta-alpha zinc fingers"/>
    <property type="match status" value="1"/>
</dbReference>
<dbReference type="FunFam" id="3.30.160.60:FF:001382">
    <property type="entry name" value="Transcriptional repressor"/>
    <property type="match status" value="1"/>
</dbReference>
<dbReference type="OrthoDB" id="6365676at2759"/>
<dbReference type="GO" id="GO:0009880">
    <property type="term" value="P:embryonic pattern specification"/>
    <property type="evidence" value="ECO:0007669"/>
    <property type="project" value="TreeGrafter"/>
</dbReference>
<keyword evidence="12" id="KW-1185">Reference proteome</keyword>
<dbReference type="GO" id="GO:0008270">
    <property type="term" value="F:zinc ion binding"/>
    <property type="evidence" value="ECO:0007669"/>
    <property type="project" value="UniProtKB-KW"/>
</dbReference>
<keyword evidence="2" id="KW-0678">Repressor</keyword>
<protein>
    <recommendedName>
        <fullName evidence="10">C2H2-type domain-containing protein</fullName>
    </recommendedName>
</protein>
<proteinExistence type="predicted"/>
<gene>
    <name evidence="11" type="ORF">CANINC_002168</name>
</gene>
<dbReference type="InterPro" id="IPR036236">
    <property type="entry name" value="Znf_C2H2_sf"/>
</dbReference>
<dbReference type="STRING" id="52247.A0A4T0X1U3"/>
<organism evidence="11 12">
    <name type="scientific">Pichia inconspicua</name>
    <dbReference type="NCBI Taxonomy" id="52247"/>
    <lineage>
        <taxon>Eukaryota</taxon>
        <taxon>Fungi</taxon>
        <taxon>Dikarya</taxon>
        <taxon>Ascomycota</taxon>
        <taxon>Saccharomycotina</taxon>
        <taxon>Pichiomycetes</taxon>
        <taxon>Pichiales</taxon>
        <taxon>Pichiaceae</taxon>
        <taxon>Pichia</taxon>
    </lineage>
</organism>
<evidence type="ECO:0000256" key="6">
    <source>
        <dbReference type="ARBA" id="ARBA00022833"/>
    </source>
</evidence>
<dbReference type="SMART" id="SM00355">
    <property type="entry name" value="ZnF_C2H2"/>
    <property type="match status" value="2"/>
</dbReference>
<dbReference type="InterPro" id="IPR050717">
    <property type="entry name" value="C2H2-ZF_Transcription_Reg"/>
</dbReference>
<keyword evidence="4" id="KW-0677">Repeat</keyword>
<evidence type="ECO:0000256" key="1">
    <source>
        <dbReference type="ARBA" id="ARBA00004123"/>
    </source>
</evidence>
<dbReference type="GO" id="GO:0005634">
    <property type="term" value="C:nucleus"/>
    <property type="evidence" value="ECO:0007669"/>
    <property type="project" value="UniProtKB-SubCell"/>
</dbReference>
<comment type="caution">
    <text evidence="11">The sequence shown here is derived from an EMBL/GenBank/DDBJ whole genome shotgun (WGS) entry which is preliminary data.</text>
</comment>
<evidence type="ECO:0000256" key="5">
    <source>
        <dbReference type="ARBA" id="ARBA00022771"/>
    </source>
</evidence>
<evidence type="ECO:0000313" key="11">
    <source>
        <dbReference type="EMBL" id="TID29020.1"/>
    </source>
</evidence>
<evidence type="ECO:0000256" key="9">
    <source>
        <dbReference type="SAM" id="MobiDB-lite"/>
    </source>
</evidence>
<dbReference type="GO" id="GO:0000122">
    <property type="term" value="P:negative regulation of transcription by RNA polymerase II"/>
    <property type="evidence" value="ECO:0007669"/>
    <property type="project" value="UniProtKB-ARBA"/>
</dbReference>
<evidence type="ECO:0000256" key="8">
    <source>
        <dbReference type="PROSITE-ProRule" id="PRU00042"/>
    </source>
</evidence>
<dbReference type="AlphaFoldDB" id="A0A4T0X1U3"/>
<dbReference type="Proteomes" id="UP000307173">
    <property type="component" value="Unassembled WGS sequence"/>
</dbReference>
<dbReference type="PANTHER" id="PTHR14196">
    <property type="entry name" value="ODD-SKIPPED - RELATED"/>
    <property type="match status" value="1"/>
</dbReference>
<dbReference type="GO" id="GO:0000977">
    <property type="term" value="F:RNA polymerase II transcription regulatory region sequence-specific DNA binding"/>
    <property type="evidence" value="ECO:0007669"/>
    <property type="project" value="TreeGrafter"/>
</dbReference>
<feature type="compositionally biased region" description="Low complexity" evidence="9">
    <location>
        <begin position="132"/>
        <end position="152"/>
    </location>
</feature>
<feature type="region of interest" description="Disordered" evidence="9">
    <location>
        <begin position="132"/>
        <end position="159"/>
    </location>
</feature>
<dbReference type="GO" id="GO:0060258">
    <property type="term" value="P:negative regulation of filamentous growth"/>
    <property type="evidence" value="ECO:0007669"/>
    <property type="project" value="UniProtKB-ARBA"/>
</dbReference>
<evidence type="ECO:0000256" key="2">
    <source>
        <dbReference type="ARBA" id="ARBA00022491"/>
    </source>
</evidence>
<sequence>MAQVAIPMNNHQHEHHYQPPNETHFESSTSNTESTNFTTLNNLSRTTHSITSSPLDVHLPPLATNTTSPSTSTTVPFLHSYPLNPSQQSLPLQLPPLNLPTTSLYQLQLQQLHQQQQHQQYQQHQQQILQQEQQHYSYSSQQNQSSNLHSYQPLMTSGSNYARSTSDLSLYSNQSSQSSQNMLPSLNMVLNKINSNSSVMLPSLTYSTSPLNYGANANSNLNSANSHSLLSHSPSPINSTTTSLTISNVDNSTPNRKYKCLKCNKGFTTSGHLARHNRIHTGVKNHVCPFQGCQSRFSRQDNCMQHYKTHLKHKKTKTKAPKVPGKD</sequence>
<feature type="domain" description="C2H2-type" evidence="10">
    <location>
        <begin position="286"/>
        <end position="315"/>
    </location>
</feature>
<feature type="compositionally biased region" description="Low complexity" evidence="9">
    <location>
        <begin position="64"/>
        <end position="74"/>
    </location>
</feature>
<feature type="region of interest" description="Disordered" evidence="9">
    <location>
        <begin position="51"/>
        <end position="74"/>
    </location>
</feature>
<comment type="subcellular location">
    <subcellularLocation>
        <location evidence="1">Nucleus</location>
    </subcellularLocation>
</comment>
<evidence type="ECO:0000256" key="7">
    <source>
        <dbReference type="ARBA" id="ARBA00023242"/>
    </source>
</evidence>
<accession>A0A4T0X1U3</accession>
<feature type="region of interest" description="Disordered" evidence="9">
    <location>
        <begin position="1"/>
        <end position="37"/>
    </location>
</feature>
<dbReference type="PROSITE" id="PS50157">
    <property type="entry name" value="ZINC_FINGER_C2H2_2"/>
    <property type="match status" value="2"/>
</dbReference>
<reference evidence="11 12" key="1">
    <citation type="journal article" date="2019" name="Front. Genet.">
        <title>Whole-Genome Sequencing of the Opportunistic Yeast Pathogen Candida inconspicua Uncovers Its Hybrid Origin.</title>
        <authorList>
            <person name="Mixao V."/>
            <person name="Hansen A.P."/>
            <person name="Saus E."/>
            <person name="Boekhout T."/>
            <person name="Lass-Florl C."/>
            <person name="Gabaldon T."/>
        </authorList>
    </citation>
    <scope>NUCLEOTIDE SEQUENCE [LARGE SCALE GENOMIC DNA]</scope>
    <source>
        <strain evidence="11 12">CBS 180</strain>
    </source>
</reference>
<feature type="compositionally biased region" description="Low complexity" evidence="9">
    <location>
        <begin position="26"/>
        <end position="37"/>
    </location>
</feature>
<evidence type="ECO:0000256" key="4">
    <source>
        <dbReference type="ARBA" id="ARBA00022737"/>
    </source>
</evidence>
<dbReference type="Gene3D" id="3.30.160.60">
    <property type="entry name" value="Classic Zinc Finger"/>
    <property type="match status" value="2"/>
</dbReference>
<name>A0A4T0X1U3_9ASCO</name>
<feature type="domain" description="C2H2-type" evidence="10">
    <location>
        <begin position="258"/>
        <end position="285"/>
    </location>
</feature>
<dbReference type="EMBL" id="SELW01000349">
    <property type="protein sequence ID" value="TID29020.1"/>
    <property type="molecule type" value="Genomic_DNA"/>
</dbReference>
<dbReference type="GO" id="GO:0000981">
    <property type="term" value="F:DNA-binding transcription factor activity, RNA polymerase II-specific"/>
    <property type="evidence" value="ECO:0007669"/>
    <property type="project" value="TreeGrafter"/>
</dbReference>
<keyword evidence="6" id="KW-0862">Zinc</keyword>
<evidence type="ECO:0000256" key="3">
    <source>
        <dbReference type="ARBA" id="ARBA00022723"/>
    </source>
</evidence>
<evidence type="ECO:0000313" key="12">
    <source>
        <dbReference type="Proteomes" id="UP000307173"/>
    </source>
</evidence>
<keyword evidence="5 8" id="KW-0863">Zinc-finger</keyword>
<dbReference type="PROSITE" id="PS00028">
    <property type="entry name" value="ZINC_FINGER_C2H2_1"/>
    <property type="match status" value="2"/>
</dbReference>
<evidence type="ECO:0000259" key="10">
    <source>
        <dbReference type="PROSITE" id="PS50157"/>
    </source>
</evidence>
<keyword evidence="7" id="KW-0539">Nucleus</keyword>